<evidence type="ECO:0000313" key="3">
    <source>
        <dbReference type="Proteomes" id="UP000663844"/>
    </source>
</evidence>
<evidence type="ECO:0000313" key="2">
    <source>
        <dbReference type="EMBL" id="CAF4188864.1"/>
    </source>
</evidence>
<feature type="region of interest" description="Disordered" evidence="1">
    <location>
        <begin position="22"/>
        <end position="51"/>
    </location>
</feature>
<name>A0A820B977_9BILA</name>
<dbReference type="PANTHER" id="PTHR19248">
    <property type="entry name" value="ATP-BINDING TRANSPORT PROTEIN-RELATED"/>
    <property type="match status" value="1"/>
</dbReference>
<dbReference type="InterPro" id="IPR013283">
    <property type="entry name" value="RLI1"/>
</dbReference>
<gene>
    <name evidence="2" type="ORF">OXD698_LOCUS40168</name>
</gene>
<dbReference type="EMBL" id="CAJOAZ010008668">
    <property type="protein sequence ID" value="CAF4188864.1"/>
    <property type="molecule type" value="Genomic_DNA"/>
</dbReference>
<reference evidence="2" key="1">
    <citation type="submission" date="2021-02" db="EMBL/GenBank/DDBJ databases">
        <authorList>
            <person name="Nowell W R."/>
        </authorList>
    </citation>
    <scope>NUCLEOTIDE SEQUENCE</scope>
</reference>
<accession>A0A820B977</accession>
<proteinExistence type="predicted"/>
<comment type="caution">
    <text evidence="2">The sequence shown here is derived from an EMBL/GenBank/DDBJ whole genome shotgun (WGS) entry which is preliminary data.</text>
</comment>
<evidence type="ECO:0000256" key="1">
    <source>
        <dbReference type="SAM" id="MobiDB-lite"/>
    </source>
</evidence>
<feature type="compositionally biased region" description="Basic and acidic residues" evidence="1">
    <location>
        <begin position="22"/>
        <end position="41"/>
    </location>
</feature>
<feature type="non-terminal residue" evidence="2">
    <location>
        <position position="1"/>
    </location>
</feature>
<protein>
    <submittedName>
        <fullName evidence="2">Uncharacterized protein</fullName>
    </submittedName>
</protein>
<organism evidence="2 3">
    <name type="scientific">Adineta steineri</name>
    <dbReference type="NCBI Taxonomy" id="433720"/>
    <lineage>
        <taxon>Eukaryota</taxon>
        <taxon>Metazoa</taxon>
        <taxon>Spiralia</taxon>
        <taxon>Gnathifera</taxon>
        <taxon>Rotifera</taxon>
        <taxon>Eurotatoria</taxon>
        <taxon>Bdelloidea</taxon>
        <taxon>Adinetida</taxon>
        <taxon>Adinetidae</taxon>
        <taxon>Adineta</taxon>
    </lineage>
</organism>
<dbReference type="Proteomes" id="UP000663844">
    <property type="component" value="Unassembled WGS sequence"/>
</dbReference>
<sequence length="51" mass="5981">PQALVPGMNSFLKQLEITFRRDPENARPRINKKESVKDTEQKQAGNYFFLE</sequence>
<dbReference type="AlphaFoldDB" id="A0A820B977"/>